<dbReference type="UniPathway" id="UPA00696"/>
<dbReference type="PANTHER" id="PTHR42715:SF3">
    <property type="entry name" value="BETA-GLUCOSIDASE B-RELATED"/>
    <property type="match status" value="1"/>
</dbReference>
<keyword evidence="9 10" id="KW-0624">Polysaccharide degradation</keyword>
<proteinExistence type="inferred from homology"/>
<evidence type="ECO:0000259" key="11">
    <source>
        <dbReference type="PROSITE" id="PS51820"/>
    </source>
</evidence>
<dbReference type="Gene3D" id="2.60.120.260">
    <property type="entry name" value="Galactose-binding domain-like"/>
    <property type="match status" value="1"/>
</dbReference>
<evidence type="ECO:0000256" key="1">
    <source>
        <dbReference type="ARBA" id="ARBA00000448"/>
    </source>
</evidence>
<keyword evidence="6" id="KW-0325">Glycoprotein</keyword>
<evidence type="ECO:0000256" key="6">
    <source>
        <dbReference type="ARBA" id="ARBA00023180"/>
    </source>
</evidence>
<evidence type="ECO:0000313" key="12">
    <source>
        <dbReference type="EMBL" id="OAQ69194.1"/>
    </source>
</evidence>
<evidence type="ECO:0000256" key="3">
    <source>
        <dbReference type="ARBA" id="ARBA00005336"/>
    </source>
</evidence>
<sequence length="852" mass="94071">MTQLQKQHSQPATSCCTLENVDAALNKLTLDQKISLLAGQGSFKTTAIPEHGIPATTTSDGPHGLRGARQFARVPSCLLPSATAMGATFDIELMREVGCLLGKEARCKNVHVLLAPTVCLQRSPLMGRGFEAFAEDPVLSGHIASAYINGIQSCGVAACIKHYAAHDQSANSVEDNVCMTQRTLRELHLLPFQLAQRLAEPWAIMTSYNRINGVHSSEDPLLLQKILRDDWNFKGIVISDWWGTYSTTEAINAGMDLEMPGPTQFRGKLLNVAVNTRKVSLDTIHQAARNVLQLVNRVTTAPSLSEPLVQDTPADRALVRKLVGDSVVLLKNDVKTLPIRNQKGKTYGLIGDHFKYPALSGGGSAEGDPYYVVTPYEAMVEAVGEENIQYTPGIYSFKFTPFLKHLYQPGTNLHGWHVEIFGQNPDVERGASAIYKATTDKDLIDIPESLHKFFPSKYFVRATAEFVADKSCRFRFGFSVAGKGKVRIQGEEAIDLWSSQPPKTADTPCFNRLSMERFFDLDVRQGERVSVEVVMVNEDVAGGVGTAFTLAGRLGGHEVVEKDHGLMQAVGMARSVDVPIVLAGLSADYESENSDRKHLRLPPGADDMIQAVLEANSNAIICIQSGCPVEMPWVEKAHTLVHAWYGGQEVGHGIVDVLFGQVNPSGRLSVTFPKSLKHTPSYLTFGKADYDILYGEGVFIGHRFYEAVAREPLFYFGHGLSYTSFHYDNLIVPNVFHPLSEHEMVITVNVTNVGEQAGAEVVQLYVHDPESSLQRPERELKAFSKVYLQPQETKRVSLKVDKYALSVWDEGASKWMAEKGEYEVIIARSSNPRDEISRAHFNLPETFYWSGV</sequence>
<dbReference type="Pfam" id="PF00933">
    <property type="entry name" value="Glyco_hydro_3"/>
    <property type="match status" value="1"/>
</dbReference>
<dbReference type="InterPro" id="IPR019800">
    <property type="entry name" value="Glyco_hydro_3_AS"/>
</dbReference>
<evidence type="ECO:0000256" key="5">
    <source>
        <dbReference type="ARBA" id="ARBA00022801"/>
    </source>
</evidence>
<dbReference type="InterPro" id="IPR050288">
    <property type="entry name" value="Cellulose_deg_GH3"/>
</dbReference>
<accession>A0A179FUB1</accession>
<gene>
    <name evidence="12" type="ORF">VFPPC_05296</name>
</gene>
<dbReference type="SUPFAM" id="SSF51445">
    <property type="entry name" value="(Trans)glycosidases"/>
    <property type="match status" value="1"/>
</dbReference>
<organism evidence="12 13">
    <name type="scientific">Pochonia chlamydosporia 170</name>
    <dbReference type="NCBI Taxonomy" id="1380566"/>
    <lineage>
        <taxon>Eukaryota</taxon>
        <taxon>Fungi</taxon>
        <taxon>Dikarya</taxon>
        <taxon>Ascomycota</taxon>
        <taxon>Pezizomycotina</taxon>
        <taxon>Sordariomycetes</taxon>
        <taxon>Hypocreomycetidae</taxon>
        <taxon>Hypocreales</taxon>
        <taxon>Clavicipitaceae</taxon>
        <taxon>Pochonia</taxon>
    </lineage>
</organism>
<protein>
    <recommendedName>
        <fullName evidence="4 10">beta-glucosidase</fullName>
        <ecNumber evidence="4 10">3.2.1.21</ecNumber>
    </recommendedName>
</protein>
<keyword evidence="13" id="KW-1185">Reference proteome</keyword>
<evidence type="ECO:0000313" key="13">
    <source>
        <dbReference type="Proteomes" id="UP000078397"/>
    </source>
</evidence>
<dbReference type="InterPro" id="IPR036962">
    <property type="entry name" value="Glyco_hydro_3_N_sf"/>
</dbReference>
<feature type="domain" description="PA14" evidence="11">
    <location>
        <begin position="411"/>
        <end position="564"/>
    </location>
</feature>
<comment type="catalytic activity">
    <reaction evidence="1 10">
        <text>Hydrolysis of terminal, non-reducing beta-D-glucosyl residues with release of beta-D-glucose.</text>
        <dbReference type="EC" id="3.2.1.21"/>
    </reaction>
</comment>
<dbReference type="InterPro" id="IPR037524">
    <property type="entry name" value="PA14/GLEYA"/>
</dbReference>
<dbReference type="InterPro" id="IPR013783">
    <property type="entry name" value="Ig-like_fold"/>
</dbReference>
<dbReference type="RefSeq" id="XP_018146044.1">
    <property type="nucleotide sequence ID" value="XM_018284517.1"/>
</dbReference>
<dbReference type="GO" id="GO:0008422">
    <property type="term" value="F:beta-glucosidase activity"/>
    <property type="evidence" value="ECO:0007669"/>
    <property type="project" value="UniProtKB-EC"/>
</dbReference>
<dbReference type="Proteomes" id="UP000078397">
    <property type="component" value="Unassembled WGS sequence"/>
</dbReference>
<dbReference type="InterPro" id="IPR026891">
    <property type="entry name" value="Fn3-like"/>
</dbReference>
<evidence type="ECO:0000256" key="2">
    <source>
        <dbReference type="ARBA" id="ARBA00004987"/>
    </source>
</evidence>
<dbReference type="InterPro" id="IPR001764">
    <property type="entry name" value="Glyco_hydro_3_N"/>
</dbReference>
<dbReference type="PROSITE" id="PS51820">
    <property type="entry name" value="PA14"/>
    <property type="match status" value="1"/>
</dbReference>
<dbReference type="FunFam" id="2.60.40.10:FF:000495">
    <property type="entry name" value="Periplasmic beta-glucosidase"/>
    <property type="match status" value="1"/>
</dbReference>
<keyword evidence="5 10" id="KW-0378">Hydrolase</keyword>
<keyword evidence="8 10" id="KW-0326">Glycosidase</keyword>
<dbReference type="InterPro" id="IPR017853">
    <property type="entry name" value="GH"/>
</dbReference>
<dbReference type="PRINTS" id="PR00133">
    <property type="entry name" value="GLHYDRLASE3"/>
</dbReference>
<dbReference type="Gene3D" id="2.60.40.10">
    <property type="entry name" value="Immunoglobulins"/>
    <property type="match status" value="1"/>
</dbReference>
<evidence type="ECO:0000256" key="8">
    <source>
        <dbReference type="ARBA" id="ARBA00023295"/>
    </source>
</evidence>
<comment type="pathway">
    <text evidence="2 10">Glycan metabolism; cellulose degradation.</text>
</comment>
<dbReference type="EC" id="3.2.1.21" evidence="4 10"/>
<dbReference type="InterPro" id="IPR036881">
    <property type="entry name" value="Glyco_hydro_3_C_sf"/>
</dbReference>
<dbReference type="PANTHER" id="PTHR42715">
    <property type="entry name" value="BETA-GLUCOSIDASE"/>
    <property type="match status" value="1"/>
</dbReference>
<dbReference type="STRING" id="1380566.A0A179FUB1"/>
<comment type="similarity">
    <text evidence="3 10">Belongs to the glycosyl hydrolase 3 family.</text>
</comment>
<dbReference type="GO" id="GO:0030245">
    <property type="term" value="P:cellulose catabolic process"/>
    <property type="evidence" value="ECO:0007669"/>
    <property type="project" value="UniProtKB-UniPathway"/>
</dbReference>
<dbReference type="GeneID" id="28848511"/>
<dbReference type="PROSITE" id="PS00775">
    <property type="entry name" value="GLYCOSYL_HYDROL_F3"/>
    <property type="match status" value="1"/>
</dbReference>
<dbReference type="InterPro" id="IPR002772">
    <property type="entry name" value="Glyco_hydro_3_C"/>
</dbReference>
<evidence type="ECO:0000256" key="9">
    <source>
        <dbReference type="ARBA" id="ARBA00023326"/>
    </source>
</evidence>
<dbReference type="SUPFAM" id="SSF52279">
    <property type="entry name" value="Beta-D-glucan exohydrolase, C-terminal domain"/>
    <property type="match status" value="1"/>
</dbReference>
<dbReference type="Pfam" id="PF14310">
    <property type="entry name" value="Fn3-like"/>
    <property type="match status" value="1"/>
</dbReference>
<dbReference type="KEGG" id="pchm:VFPPC_05296"/>
<keyword evidence="7 10" id="KW-0119">Carbohydrate metabolism</keyword>
<dbReference type="Gene3D" id="3.40.50.1700">
    <property type="entry name" value="Glycoside hydrolase family 3 C-terminal domain"/>
    <property type="match status" value="1"/>
</dbReference>
<dbReference type="SMART" id="SM01217">
    <property type="entry name" value="Fn3_like"/>
    <property type="match status" value="1"/>
</dbReference>
<dbReference type="EMBL" id="LSBJ02000003">
    <property type="protein sequence ID" value="OAQ69194.1"/>
    <property type="molecule type" value="Genomic_DNA"/>
</dbReference>
<dbReference type="Pfam" id="PF01915">
    <property type="entry name" value="Glyco_hydro_3_C"/>
    <property type="match status" value="1"/>
</dbReference>
<dbReference type="OrthoDB" id="47059at2759"/>
<evidence type="ECO:0000256" key="4">
    <source>
        <dbReference type="ARBA" id="ARBA00012744"/>
    </source>
</evidence>
<comment type="caution">
    <text evidence="12">The sequence shown here is derived from an EMBL/GenBank/DDBJ whole genome shotgun (WGS) entry which is preliminary data.</text>
</comment>
<dbReference type="AlphaFoldDB" id="A0A179FUB1"/>
<evidence type="ECO:0000256" key="10">
    <source>
        <dbReference type="RuleBase" id="RU361161"/>
    </source>
</evidence>
<name>A0A179FUB1_METCM</name>
<dbReference type="Gene3D" id="3.20.20.300">
    <property type="entry name" value="Glycoside hydrolase, family 3, N-terminal domain"/>
    <property type="match status" value="1"/>
</dbReference>
<reference evidence="12 13" key="1">
    <citation type="journal article" date="2016" name="PLoS Pathog.">
        <title>Biosynthesis of antibiotic leucinostatins in bio-control fungus Purpureocillium lilacinum and their inhibition on phytophthora revealed by genome mining.</title>
        <authorList>
            <person name="Wang G."/>
            <person name="Liu Z."/>
            <person name="Lin R."/>
            <person name="Li E."/>
            <person name="Mao Z."/>
            <person name="Ling J."/>
            <person name="Yang Y."/>
            <person name="Yin W.B."/>
            <person name="Xie B."/>
        </authorList>
    </citation>
    <scope>NUCLEOTIDE SEQUENCE [LARGE SCALE GENOMIC DNA]</scope>
    <source>
        <strain evidence="12">170</strain>
    </source>
</reference>
<evidence type="ECO:0000256" key="7">
    <source>
        <dbReference type="ARBA" id="ARBA00023277"/>
    </source>
</evidence>